<sequence length="195" mass="20628">MQDAFHDDPRVFTLSVREAGRWLFSGAAEDRAGRGRAARDIPVPPWFNDSETDHVLHHAILPIARRLRPKTIMPQRGTDALEDDPLARPSLSNTAHRAVGGADRSRGAAAHRARRGRVQSVVRGALLGGRVGDAERACQPGAAAGGGRGGAAGPRLASRGRSRAARTPVHDAARCAAAGPVRAEVRQVFARAPEG</sequence>
<evidence type="ECO:0000313" key="4">
    <source>
        <dbReference type="Proteomes" id="UP000597507"/>
    </source>
</evidence>
<dbReference type="EMBL" id="BMKS01000018">
    <property type="protein sequence ID" value="GGG48575.1"/>
    <property type="molecule type" value="Genomic_DNA"/>
</dbReference>
<comment type="caution">
    <text evidence="3">The sequence shown here is derived from an EMBL/GenBank/DDBJ whole genome shotgun (WGS) entry which is preliminary data.</text>
</comment>
<dbReference type="SUPFAM" id="SSF52768">
    <property type="entry name" value="Arginase/deacetylase"/>
    <property type="match status" value="1"/>
</dbReference>
<dbReference type="InterPro" id="IPR023801">
    <property type="entry name" value="His_deacetylse_dom"/>
</dbReference>
<reference evidence="3 4" key="1">
    <citation type="journal article" date="2014" name="Int. J. Syst. Evol. Microbiol.">
        <title>Complete genome sequence of Corynebacterium casei LMG S-19264T (=DSM 44701T), isolated from a smear-ripened cheese.</title>
        <authorList>
            <consortium name="US DOE Joint Genome Institute (JGI-PGF)"/>
            <person name="Walter F."/>
            <person name="Albersmeier A."/>
            <person name="Kalinowski J."/>
            <person name="Ruckert C."/>
        </authorList>
    </citation>
    <scope>NUCLEOTIDE SEQUENCE [LARGE SCALE GENOMIC DNA]</scope>
    <source>
        <strain evidence="3 4">CGMCC 1.16330</strain>
    </source>
</reference>
<accession>A0A8J2ZEW8</accession>
<dbReference type="Gene3D" id="3.40.800.20">
    <property type="entry name" value="Histone deacetylase domain"/>
    <property type="match status" value="1"/>
</dbReference>
<protein>
    <recommendedName>
        <fullName evidence="2">Histone deacetylase domain-containing protein</fullName>
    </recommendedName>
</protein>
<feature type="compositionally biased region" description="Low complexity" evidence="1">
    <location>
        <begin position="97"/>
        <end position="108"/>
    </location>
</feature>
<feature type="region of interest" description="Disordered" evidence="1">
    <location>
        <begin position="97"/>
        <end position="116"/>
    </location>
</feature>
<organism evidence="3 4">
    <name type="scientific">Caldovatus sediminis</name>
    <dbReference type="NCBI Taxonomy" id="2041189"/>
    <lineage>
        <taxon>Bacteria</taxon>
        <taxon>Pseudomonadati</taxon>
        <taxon>Pseudomonadota</taxon>
        <taxon>Alphaproteobacteria</taxon>
        <taxon>Acetobacterales</taxon>
        <taxon>Roseomonadaceae</taxon>
        <taxon>Caldovatus</taxon>
    </lineage>
</organism>
<dbReference type="InterPro" id="IPR037138">
    <property type="entry name" value="His_deacetylse_dom_sf"/>
</dbReference>
<dbReference type="Proteomes" id="UP000597507">
    <property type="component" value="Unassembled WGS sequence"/>
</dbReference>
<dbReference type="Pfam" id="PF00850">
    <property type="entry name" value="Hist_deacetyl"/>
    <property type="match status" value="1"/>
</dbReference>
<keyword evidence="4" id="KW-1185">Reference proteome</keyword>
<dbReference type="GO" id="GO:0004407">
    <property type="term" value="F:histone deacetylase activity"/>
    <property type="evidence" value="ECO:0007669"/>
    <property type="project" value="TreeGrafter"/>
</dbReference>
<dbReference type="PANTHER" id="PTHR10625">
    <property type="entry name" value="HISTONE DEACETYLASE HDAC1-RELATED"/>
    <property type="match status" value="1"/>
</dbReference>
<evidence type="ECO:0000259" key="2">
    <source>
        <dbReference type="Pfam" id="PF00850"/>
    </source>
</evidence>
<dbReference type="PANTHER" id="PTHR10625:SF10">
    <property type="entry name" value="HISTONE DEACETYLASE HDAC1"/>
    <property type="match status" value="1"/>
</dbReference>
<feature type="region of interest" description="Disordered" evidence="1">
    <location>
        <begin position="139"/>
        <end position="172"/>
    </location>
</feature>
<dbReference type="AlphaFoldDB" id="A0A8J2ZEW8"/>
<evidence type="ECO:0000313" key="3">
    <source>
        <dbReference type="EMBL" id="GGG48575.1"/>
    </source>
</evidence>
<name>A0A8J2ZEW8_9PROT</name>
<feature type="domain" description="Histone deacetylase" evidence="2">
    <location>
        <begin position="2"/>
        <end position="99"/>
    </location>
</feature>
<gene>
    <name evidence="3" type="ORF">GCM10010964_39910</name>
</gene>
<evidence type="ECO:0000256" key="1">
    <source>
        <dbReference type="SAM" id="MobiDB-lite"/>
    </source>
</evidence>
<feature type="compositionally biased region" description="Gly residues" evidence="1">
    <location>
        <begin position="143"/>
        <end position="152"/>
    </location>
</feature>
<dbReference type="InterPro" id="IPR023696">
    <property type="entry name" value="Ureohydrolase_dom_sf"/>
</dbReference>
<dbReference type="GO" id="GO:0040029">
    <property type="term" value="P:epigenetic regulation of gene expression"/>
    <property type="evidence" value="ECO:0007669"/>
    <property type="project" value="TreeGrafter"/>
</dbReference>
<proteinExistence type="predicted"/>